<evidence type="ECO:0000313" key="2">
    <source>
        <dbReference type="EMBL" id="KAK8557835.1"/>
    </source>
</evidence>
<dbReference type="Proteomes" id="UP001472677">
    <property type="component" value="Unassembled WGS sequence"/>
</dbReference>
<proteinExistence type="predicted"/>
<sequence>MALLGTSICTFGDGSRQCESRVWPSLGHRLGRLDSPCPGGRNPSHHCRQDLFRRLASSDRYKCLARLFKEDLEMYTGKKRGVTLSQRRVNRLPSDWRANVETAKEGLSLFVNTEGSCWKYKKGIWDDFRVYGTLKMSYRFQSCSQVVAMEGRNWDRGRRRRKTMITCARKENNRFTWVKAELERYTYGIGMLGPTVSIRNSVHGFIPTLSITGPVHEGICTWADRSFPRYYVQYSDSPIIGSVSLLDNDWSFICPRFIVLSGSRTRGAHQMFITGLVNWRFTLIWSDLHGIIVYQGDSKLDYVTRKENVLLVRGPTFLPLDTVDLGLNKIEGWISSGRLKGVSKGEWSLLDSSIGSYCDKFFIEYWSLITTVIMAEEVVGLMENLNFSEEEMVDVNADGDSMLEPLEGAERWVVEKPVDFQGPFQFGEWLKVELAKGQGNLRKKPGIVYANREQGQLAREGNGEWLTGSQEEETTPLRQRDKGKTTGTLSSVPRTAKRILRGKNEVCNPIAPKKSKTVSLLGRDEDEISEATSPIKLSAPTVEAGSQPRREP</sequence>
<protein>
    <submittedName>
        <fullName evidence="2">Uncharacterized protein</fullName>
    </submittedName>
</protein>
<name>A0ABR2ECM7_9ROSI</name>
<keyword evidence="3" id="KW-1185">Reference proteome</keyword>
<comment type="caution">
    <text evidence="2">The sequence shown here is derived from an EMBL/GenBank/DDBJ whole genome shotgun (WGS) entry which is preliminary data.</text>
</comment>
<feature type="region of interest" description="Disordered" evidence="1">
    <location>
        <begin position="459"/>
        <end position="490"/>
    </location>
</feature>
<evidence type="ECO:0000256" key="1">
    <source>
        <dbReference type="SAM" id="MobiDB-lite"/>
    </source>
</evidence>
<accession>A0ABR2ECM7</accession>
<gene>
    <name evidence="2" type="ORF">V6N12_010059</name>
</gene>
<reference evidence="2 3" key="1">
    <citation type="journal article" date="2024" name="G3 (Bethesda)">
        <title>Genome assembly of Hibiscus sabdariffa L. provides insights into metabolisms of medicinal natural products.</title>
        <authorList>
            <person name="Kim T."/>
        </authorList>
    </citation>
    <scope>NUCLEOTIDE SEQUENCE [LARGE SCALE GENOMIC DNA]</scope>
    <source>
        <strain evidence="2">TK-2024</strain>
        <tissue evidence="2">Old leaves</tissue>
    </source>
</reference>
<dbReference type="EMBL" id="JBBPBM010000016">
    <property type="protein sequence ID" value="KAK8557835.1"/>
    <property type="molecule type" value="Genomic_DNA"/>
</dbReference>
<feature type="region of interest" description="Disordered" evidence="1">
    <location>
        <begin position="504"/>
        <end position="552"/>
    </location>
</feature>
<organism evidence="2 3">
    <name type="scientific">Hibiscus sabdariffa</name>
    <name type="common">roselle</name>
    <dbReference type="NCBI Taxonomy" id="183260"/>
    <lineage>
        <taxon>Eukaryota</taxon>
        <taxon>Viridiplantae</taxon>
        <taxon>Streptophyta</taxon>
        <taxon>Embryophyta</taxon>
        <taxon>Tracheophyta</taxon>
        <taxon>Spermatophyta</taxon>
        <taxon>Magnoliopsida</taxon>
        <taxon>eudicotyledons</taxon>
        <taxon>Gunneridae</taxon>
        <taxon>Pentapetalae</taxon>
        <taxon>rosids</taxon>
        <taxon>malvids</taxon>
        <taxon>Malvales</taxon>
        <taxon>Malvaceae</taxon>
        <taxon>Malvoideae</taxon>
        <taxon>Hibiscus</taxon>
    </lineage>
</organism>
<evidence type="ECO:0000313" key="3">
    <source>
        <dbReference type="Proteomes" id="UP001472677"/>
    </source>
</evidence>